<dbReference type="Pfam" id="PF16862">
    <property type="entry name" value="Glyco_hydro_79C"/>
    <property type="match status" value="1"/>
</dbReference>
<organism evidence="4 5">
    <name type="scientific">Athelia psychrophila</name>
    <dbReference type="NCBI Taxonomy" id="1759441"/>
    <lineage>
        <taxon>Eukaryota</taxon>
        <taxon>Fungi</taxon>
        <taxon>Dikarya</taxon>
        <taxon>Basidiomycota</taxon>
        <taxon>Agaricomycotina</taxon>
        <taxon>Agaricomycetes</taxon>
        <taxon>Agaricomycetidae</taxon>
        <taxon>Atheliales</taxon>
        <taxon>Atheliaceae</taxon>
        <taxon>Athelia</taxon>
    </lineage>
</organism>
<keyword evidence="1" id="KW-1133">Transmembrane helix</keyword>
<dbReference type="Proteomes" id="UP000076532">
    <property type="component" value="Unassembled WGS sequence"/>
</dbReference>
<keyword evidence="4" id="KW-0378">Hydrolase</keyword>
<evidence type="ECO:0000313" key="4">
    <source>
        <dbReference type="EMBL" id="KZP23846.1"/>
    </source>
</evidence>
<feature type="signal peptide" evidence="2">
    <location>
        <begin position="1"/>
        <end position="19"/>
    </location>
</feature>
<feature type="transmembrane region" description="Helical" evidence="1">
    <location>
        <begin position="638"/>
        <end position="655"/>
    </location>
</feature>
<feature type="chain" id="PRO_5007877290" evidence="2">
    <location>
        <begin position="20"/>
        <end position="661"/>
    </location>
</feature>
<evidence type="ECO:0000256" key="1">
    <source>
        <dbReference type="SAM" id="Phobius"/>
    </source>
</evidence>
<dbReference type="Gene3D" id="3.20.20.80">
    <property type="entry name" value="Glycosidases"/>
    <property type="match status" value="1"/>
</dbReference>
<dbReference type="Gene3D" id="2.60.40.1180">
    <property type="entry name" value="Golgi alpha-mannosidase II"/>
    <property type="match status" value="1"/>
</dbReference>
<dbReference type="PANTHER" id="PTHR36183:SF2">
    <property type="entry name" value="BETA-GLUCURONIDASE C-TERMINAL DOMAIN-CONTAINING PROTEIN"/>
    <property type="match status" value="1"/>
</dbReference>
<dbReference type="InterPro" id="IPR017853">
    <property type="entry name" value="GH"/>
</dbReference>
<dbReference type="STRING" id="436010.A0A166MC65"/>
<name>A0A166MC65_9AGAM</name>
<proteinExistence type="predicted"/>
<keyword evidence="1" id="KW-0812">Transmembrane</keyword>
<dbReference type="SUPFAM" id="SSF51445">
    <property type="entry name" value="(Trans)glycosidases"/>
    <property type="match status" value="1"/>
</dbReference>
<reference evidence="4 5" key="1">
    <citation type="journal article" date="2016" name="Mol. Biol. Evol.">
        <title>Comparative Genomics of Early-Diverging Mushroom-Forming Fungi Provides Insights into the Origins of Lignocellulose Decay Capabilities.</title>
        <authorList>
            <person name="Nagy L.G."/>
            <person name="Riley R."/>
            <person name="Tritt A."/>
            <person name="Adam C."/>
            <person name="Daum C."/>
            <person name="Floudas D."/>
            <person name="Sun H."/>
            <person name="Yadav J.S."/>
            <person name="Pangilinan J."/>
            <person name="Larsson K.H."/>
            <person name="Matsuura K."/>
            <person name="Barry K."/>
            <person name="Labutti K."/>
            <person name="Kuo R."/>
            <person name="Ohm R.A."/>
            <person name="Bhattacharya S.S."/>
            <person name="Shirouzu T."/>
            <person name="Yoshinaga Y."/>
            <person name="Martin F.M."/>
            <person name="Grigoriev I.V."/>
            <person name="Hibbett D.S."/>
        </authorList>
    </citation>
    <scope>NUCLEOTIDE SEQUENCE [LARGE SCALE GENOMIC DNA]</scope>
    <source>
        <strain evidence="4 5">CBS 109695</strain>
    </source>
</reference>
<protein>
    <submittedName>
        <fullName evidence="4">Glycoside hydrolase family 79 protein</fullName>
    </submittedName>
</protein>
<accession>A0A166MC65</accession>
<gene>
    <name evidence="4" type="ORF">FIBSPDRAFT_889365</name>
</gene>
<dbReference type="OrthoDB" id="2796951at2759"/>
<feature type="domain" description="Beta-glucuronidase C-terminal" evidence="3">
    <location>
        <begin position="459"/>
        <end position="569"/>
    </location>
</feature>
<evidence type="ECO:0000259" key="3">
    <source>
        <dbReference type="Pfam" id="PF16862"/>
    </source>
</evidence>
<dbReference type="InterPro" id="IPR013780">
    <property type="entry name" value="Glyco_hydro_b"/>
</dbReference>
<dbReference type="PANTHER" id="PTHR36183">
    <property type="entry name" value="BETA-GLUCURONIDASE"/>
    <property type="match status" value="1"/>
</dbReference>
<dbReference type="InterPro" id="IPR052974">
    <property type="entry name" value="GH79_Enzymes"/>
</dbReference>
<keyword evidence="2" id="KW-0732">Signal</keyword>
<evidence type="ECO:0000256" key="2">
    <source>
        <dbReference type="SAM" id="SignalP"/>
    </source>
</evidence>
<evidence type="ECO:0000313" key="5">
    <source>
        <dbReference type="Proteomes" id="UP000076532"/>
    </source>
</evidence>
<keyword evidence="1" id="KW-0472">Membrane</keyword>
<dbReference type="AlphaFoldDB" id="A0A166MC65"/>
<keyword evidence="5" id="KW-1185">Reference proteome</keyword>
<sequence length="661" mass="68935">MLFPAPLLGLSWLAGLAHGAVTVYSQQPLGDSTKTASAANYTAAAAYDPTTLTPPTPPSPPTTAFDIALLSEPGVVSGLSIPHGGDFLGFSIEFSVITNVIGINSSFLQVPFLNLMQSLAQRGGRVNVRVGGNTQDYATLVPEGSIPNYKIIQKQDTGNTNPTETPTLDFTAEVLYLLGNVSALTNVHWYLGIPLNDTANLRLQIAEVGEAVLGDKLIGLQVGNEPDLYSAHGHRASTYGPYDYFGDFGIVVAAVNADAAIPTKNTLIGPNLSGTWTPEQIWDTGFITSYSSSIGALAVEHYPSDNCFAEFGIGSPVIPQDVFGAYLNHTAAQQLVAPYIASTVVAQAAGKPFLMFETNTASCGGFPGISDSFASTLWALDYALQMAYTNFSGAMLHVSGQDVYYNPFTPPPTNETGYHQWTISPLFYANLAVAETLGNSNSSQVLDLNANGGNMFTPAYAIYESGAAAKLALFNYVSDPSGASDYTVTISVGGGTTGEAAATPASVQVKTLTAPSVSEKSNITWAGQTYGGYFASDGRLTGDESVQTVQCDTTANTCAVTVPAPGYVLVFLTAAAYSESNPTSTVTFATTSLTKTANTATVNASVLATSNGHSGSGRALDLGSTSKETTSGARLERGAPGVALLISVLCGVMFLRRALVR</sequence>
<dbReference type="EMBL" id="KV417530">
    <property type="protein sequence ID" value="KZP23846.1"/>
    <property type="molecule type" value="Genomic_DNA"/>
</dbReference>
<dbReference type="InterPro" id="IPR031728">
    <property type="entry name" value="GlcAase_C"/>
</dbReference>
<dbReference type="GO" id="GO:0016787">
    <property type="term" value="F:hydrolase activity"/>
    <property type="evidence" value="ECO:0007669"/>
    <property type="project" value="UniProtKB-KW"/>
</dbReference>